<dbReference type="InterPro" id="IPR001114">
    <property type="entry name" value="Adenylosuccinate_synthetase"/>
</dbReference>
<organism evidence="1">
    <name type="scientific">gut metagenome</name>
    <dbReference type="NCBI Taxonomy" id="749906"/>
    <lineage>
        <taxon>unclassified sequences</taxon>
        <taxon>metagenomes</taxon>
        <taxon>organismal metagenomes</taxon>
    </lineage>
</organism>
<dbReference type="PANTHER" id="PTHR11846">
    <property type="entry name" value="ADENYLOSUCCINATE SYNTHETASE"/>
    <property type="match status" value="1"/>
</dbReference>
<evidence type="ECO:0000313" key="1">
    <source>
        <dbReference type="EMBL" id="EJW92081.1"/>
    </source>
</evidence>
<sequence>MSPRNIGEVYGIFKAYCTRVGSGPFPTELFDEVGDKIGQLGHEFGAVTGRKRRCGWIDLVALKYAVMINGVSKLIMMKSDVLDSFETIKACVAYKLDGVETSEFPFEINDTIEP</sequence>
<dbReference type="InterPro" id="IPR027417">
    <property type="entry name" value="P-loop_NTPase"/>
</dbReference>
<dbReference type="GO" id="GO:0044208">
    <property type="term" value="P:'de novo' AMP biosynthetic process"/>
    <property type="evidence" value="ECO:0007669"/>
    <property type="project" value="TreeGrafter"/>
</dbReference>
<keyword evidence="1" id="KW-0436">Ligase</keyword>
<dbReference type="GO" id="GO:0000166">
    <property type="term" value="F:nucleotide binding"/>
    <property type="evidence" value="ECO:0007669"/>
    <property type="project" value="InterPro"/>
</dbReference>
<dbReference type="SUPFAM" id="SSF52540">
    <property type="entry name" value="P-loop containing nucleoside triphosphate hydrolases"/>
    <property type="match status" value="1"/>
</dbReference>
<dbReference type="InterPro" id="IPR042111">
    <property type="entry name" value="Adenylosuccinate_synth_dom3"/>
</dbReference>
<dbReference type="EMBL" id="AMCI01007769">
    <property type="protein sequence ID" value="EJW92081.1"/>
    <property type="molecule type" value="Genomic_DNA"/>
</dbReference>
<dbReference type="AlphaFoldDB" id="J9FB18"/>
<feature type="non-terminal residue" evidence="1">
    <location>
        <position position="114"/>
    </location>
</feature>
<dbReference type="GO" id="GO:0005737">
    <property type="term" value="C:cytoplasm"/>
    <property type="evidence" value="ECO:0007669"/>
    <property type="project" value="TreeGrafter"/>
</dbReference>
<dbReference type="EC" id="6.3.4.4" evidence="1"/>
<comment type="caution">
    <text evidence="1">The sequence shown here is derived from an EMBL/GenBank/DDBJ whole genome shotgun (WGS) entry which is preliminary data.</text>
</comment>
<dbReference type="Gene3D" id="3.90.170.10">
    <property type="entry name" value="Adenylosuccinate Synthetase, subunit A, domain 3"/>
    <property type="match status" value="1"/>
</dbReference>
<gene>
    <name evidence="1" type="ORF">EVA_19812</name>
</gene>
<dbReference type="Pfam" id="PF00709">
    <property type="entry name" value="Adenylsucc_synt"/>
    <property type="match status" value="1"/>
</dbReference>
<dbReference type="GO" id="GO:0046040">
    <property type="term" value="P:IMP metabolic process"/>
    <property type="evidence" value="ECO:0007669"/>
    <property type="project" value="TreeGrafter"/>
</dbReference>
<reference evidence="1" key="1">
    <citation type="journal article" date="2012" name="PLoS ONE">
        <title>Gene sets for utilization of primary and secondary nutrition supplies in the distal gut of endangered iberian lynx.</title>
        <authorList>
            <person name="Alcaide M."/>
            <person name="Messina E."/>
            <person name="Richter M."/>
            <person name="Bargiela R."/>
            <person name="Peplies J."/>
            <person name="Huws S.A."/>
            <person name="Newbold C.J."/>
            <person name="Golyshin P.N."/>
            <person name="Simon M.A."/>
            <person name="Lopez G."/>
            <person name="Yakimov M.M."/>
            <person name="Ferrer M."/>
        </authorList>
    </citation>
    <scope>NUCLEOTIDE SEQUENCE</scope>
</reference>
<dbReference type="SMART" id="SM00788">
    <property type="entry name" value="Adenylsucc_synt"/>
    <property type="match status" value="1"/>
</dbReference>
<protein>
    <submittedName>
        <fullName evidence="1">Adenylosuccinate synthetase</fullName>
        <ecNumber evidence="1">6.3.4.4</ecNumber>
    </submittedName>
</protein>
<proteinExistence type="inferred from homology"/>
<accession>J9FB18</accession>
<dbReference type="GO" id="GO:0004019">
    <property type="term" value="F:adenylosuccinate synthase activity"/>
    <property type="evidence" value="ECO:0007669"/>
    <property type="project" value="UniProtKB-EC"/>
</dbReference>
<dbReference type="PANTHER" id="PTHR11846:SF0">
    <property type="entry name" value="ADENYLOSUCCINATE SYNTHETASE"/>
    <property type="match status" value="1"/>
</dbReference>
<name>J9FB18_9ZZZZ</name>
<dbReference type="HAMAP" id="MF_00011">
    <property type="entry name" value="Adenylosucc_synth"/>
    <property type="match status" value="1"/>
</dbReference>